<dbReference type="PANTHER" id="PTHR30383:SF5">
    <property type="entry name" value="SGNH HYDROLASE-TYPE ESTERASE DOMAIN-CONTAINING PROTEIN"/>
    <property type="match status" value="1"/>
</dbReference>
<name>A0A4Q2RB17_9HYPH</name>
<dbReference type="PANTHER" id="PTHR30383">
    <property type="entry name" value="THIOESTERASE 1/PROTEASE 1/LYSOPHOSPHOLIPASE L1"/>
    <property type="match status" value="1"/>
</dbReference>
<organism evidence="2 3">
    <name type="scientific">Lichenibacterium ramalinae</name>
    <dbReference type="NCBI Taxonomy" id="2316527"/>
    <lineage>
        <taxon>Bacteria</taxon>
        <taxon>Pseudomonadati</taxon>
        <taxon>Pseudomonadota</taxon>
        <taxon>Alphaproteobacteria</taxon>
        <taxon>Hyphomicrobiales</taxon>
        <taxon>Lichenihabitantaceae</taxon>
        <taxon>Lichenibacterium</taxon>
    </lineage>
</organism>
<dbReference type="OrthoDB" id="7203637at2"/>
<reference evidence="2 3" key="2">
    <citation type="submission" date="2019-02" db="EMBL/GenBank/DDBJ databases">
        <title>'Lichenibacterium ramalinii' gen. nov. sp. nov., 'Lichenibacterium minor' gen. nov. sp. nov.</title>
        <authorList>
            <person name="Pankratov T."/>
        </authorList>
    </citation>
    <scope>NUCLEOTIDE SEQUENCE [LARGE SCALE GENOMIC DNA]</scope>
    <source>
        <strain evidence="2 3">RmlP001</strain>
    </source>
</reference>
<dbReference type="InterPro" id="IPR057572">
    <property type="entry name" value="NonGDSL"/>
</dbReference>
<keyword evidence="3" id="KW-1185">Reference proteome</keyword>
<dbReference type="Pfam" id="PF25182">
    <property type="entry name" value="NonGDSL"/>
    <property type="match status" value="1"/>
</dbReference>
<feature type="region of interest" description="Disordered" evidence="1">
    <location>
        <begin position="1"/>
        <end position="27"/>
    </location>
</feature>
<dbReference type="GO" id="GO:0004622">
    <property type="term" value="F:phosphatidylcholine lysophospholipase activity"/>
    <property type="evidence" value="ECO:0007669"/>
    <property type="project" value="TreeGrafter"/>
</dbReference>
<evidence type="ECO:0000313" key="2">
    <source>
        <dbReference type="EMBL" id="RYB03610.1"/>
    </source>
</evidence>
<comment type="caution">
    <text evidence="2">The sequence shown here is derived from an EMBL/GenBank/DDBJ whole genome shotgun (WGS) entry which is preliminary data.</text>
</comment>
<keyword evidence="2" id="KW-0378">Hydrolase</keyword>
<dbReference type="EMBL" id="QYBC01000013">
    <property type="protein sequence ID" value="RYB03610.1"/>
    <property type="molecule type" value="Genomic_DNA"/>
</dbReference>
<accession>A0A4Q2RB17</accession>
<reference evidence="2 3" key="1">
    <citation type="submission" date="2018-09" db="EMBL/GenBank/DDBJ databases">
        <authorList>
            <person name="Grouzdev D.S."/>
            <person name="Krutkina M.S."/>
        </authorList>
    </citation>
    <scope>NUCLEOTIDE SEQUENCE [LARGE SCALE GENOMIC DNA]</scope>
    <source>
        <strain evidence="2 3">RmlP001</strain>
    </source>
</reference>
<dbReference type="Proteomes" id="UP000289411">
    <property type="component" value="Unassembled WGS sequence"/>
</dbReference>
<dbReference type="InterPro" id="IPR036514">
    <property type="entry name" value="SGNH_hydro_sf"/>
</dbReference>
<dbReference type="InterPro" id="IPR051532">
    <property type="entry name" value="Ester_Hydrolysis_Enzymes"/>
</dbReference>
<protein>
    <submittedName>
        <fullName evidence="2">SGNH/GDSL hydrolase family protein</fullName>
    </submittedName>
</protein>
<sequence>MLRTAPRRAPSPPAAPPRPERRAARRRTPRAFAALGLLGTLLLSPAPARASGGEAAPFRIVALGSSSTQGTGASTPGMSYPAQLQRLFATAFGGRPAVAVANRGVAGEDIDDMVRRIGPDVVAAHPDLVIWQAGSNDPLRGVPLDRFKTKLRDGIAAIRAGGAEVLLMEPQWSPVIEKADAKSRFVDAVREVGAEAHVDVVRRFALMRGWIDDGTVTPQALVGPDNLHMTDRGYTLLAGAVLDRIATSSRAFRARRAVATAGRP</sequence>
<dbReference type="Gene3D" id="3.40.50.1110">
    <property type="entry name" value="SGNH hydrolase"/>
    <property type="match status" value="1"/>
</dbReference>
<evidence type="ECO:0000256" key="1">
    <source>
        <dbReference type="SAM" id="MobiDB-lite"/>
    </source>
</evidence>
<dbReference type="AlphaFoldDB" id="A0A4Q2RB17"/>
<gene>
    <name evidence="2" type="ORF">D3272_15785</name>
</gene>
<evidence type="ECO:0000313" key="3">
    <source>
        <dbReference type="Proteomes" id="UP000289411"/>
    </source>
</evidence>
<proteinExistence type="predicted"/>
<dbReference type="RefSeq" id="WP_129220181.1">
    <property type="nucleotide sequence ID" value="NZ_QYBC01000013.1"/>
</dbReference>
<dbReference type="SUPFAM" id="SSF52266">
    <property type="entry name" value="SGNH hydrolase"/>
    <property type="match status" value="1"/>
</dbReference>